<dbReference type="PROSITE" id="PS51257">
    <property type="entry name" value="PROKAR_LIPOPROTEIN"/>
    <property type="match status" value="1"/>
</dbReference>
<keyword evidence="3" id="KW-1185">Reference proteome</keyword>
<comment type="caution">
    <text evidence="2">The sequence shown here is derived from an EMBL/GenBank/DDBJ whole genome shotgun (WGS) entry which is preliminary data.</text>
</comment>
<dbReference type="AlphaFoldDB" id="W2UNT7"/>
<organism evidence="2 3">
    <name type="scientific">Zhouia amylolytica AD3</name>
    <dbReference type="NCBI Taxonomy" id="1286632"/>
    <lineage>
        <taxon>Bacteria</taxon>
        <taxon>Pseudomonadati</taxon>
        <taxon>Bacteroidota</taxon>
        <taxon>Flavobacteriia</taxon>
        <taxon>Flavobacteriales</taxon>
        <taxon>Flavobacteriaceae</taxon>
        <taxon>Zhouia</taxon>
    </lineage>
</organism>
<gene>
    <name evidence="2" type="ORF">P278_13900</name>
</gene>
<name>W2UNT7_9FLAO</name>
<sequence length="81" mass="9282">MKTFIYALFCFICAFMIYGCDNDDDDNGNMTSQLPDNLPDVNNATFSNSTSITNNLYGPLQTKFIFMKVEKSGWNLKKKLY</sequence>
<evidence type="ECO:0000256" key="1">
    <source>
        <dbReference type="SAM" id="SignalP"/>
    </source>
</evidence>
<dbReference type="RefSeq" id="WP_152973902.1">
    <property type="nucleotide sequence ID" value="NZ_AYXY01000019.1"/>
</dbReference>
<dbReference type="EMBL" id="AYXY01000019">
    <property type="protein sequence ID" value="ETN95668.1"/>
    <property type="molecule type" value="Genomic_DNA"/>
</dbReference>
<reference evidence="2 3" key="2">
    <citation type="journal article" date="2016" name="Genome Announc.">
        <title>Draft Genome Sequence of Zhouia amylolytica AD3, Isolated from Tidal Flat Sediment.</title>
        <authorList>
            <person name="Jia B."/>
            <person name="Jin H.M."/>
            <person name="Lee H.J."/>
            <person name="Jeon C.O."/>
        </authorList>
    </citation>
    <scope>NUCLEOTIDE SEQUENCE [LARGE SCALE GENOMIC DNA]</scope>
    <source>
        <strain evidence="2 3">AD3</strain>
    </source>
</reference>
<evidence type="ECO:0000313" key="3">
    <source>
        <dbReference type="Proteomes" id="UP000018850"/>
    </source>
</evidence>
<dbReference type="Proteomes" id="UP000018850">
    <property type="component" value="Unassembled WGS sequence"/>
</dbReference>
<protein>
    <submittedName>
        <fullName evidence="2">Uncharacterized protein</fullName>
    </submittedName>
</protein>
<keyword evidence="1" id="KW-0732">Signal</keyword>
<proteinExistence type="predicted"/>
<accession>W2UNT7</accession>
<reference evidence="3" key="1">
    <citation type="submission" date="2013-11" db="EMBL/GenBank/DDBJ databases">
        <title>Draft genome sequence from a member of Zhouia, isolated tidal flat.</title>
        <authorList>
            <person name="Jin H."/>
            <person name="Jeon C.O."/>
        </authorList>
    </citation>
    <scope>NUCLEOTIDE SEQUENCE [LARGE SCALE GENOMIC DNA]</scope>
    <source>
        <strain evidence="3">AD3</strain>
    </source>
</reference>
<feature type="chain" id="PRO_5004826103" evidence="1">
    <location>
        <begin position="20"/>
        <end position="81"/>
    </location>
</feature>
<feature type="signal peptide" evidence="1">
    <location>
        <begin position="1"/>
        <end position="19"/>
    </location>
</feature>
<evidence type="ECO:0000313" key="2">
    <source>
        <dbReference type="EMBL" id="ETN95668.1"/>
    </source>
</evidence>